<gene>
    <name evidence="1" type="ORF">UT28_C0001G0933</name>
</gene>
<sequence length="263" mass="30909">MELISQCALAHGQPIKGIRTPCYECNSTFEITGREHYFEWHGERYNRAEKIFPKGLADFIYLINYNFSTEYNLRRIYNFMVKCPTPGCRNWLSIQSKDSIELVVAWQYDQGMVNYAEYQKSWLNNLKEKLHFASKESVEHQVFRSNFEVRKEVHGLIESILQTERLISSYEGLVEQPYLDRYVAAKHNLDTLHSRLERFLVLRAKIERITEDLRNALITNAFTEKEAELRAQKDLESLAVKQKSDPVAWADLLSAYEDIIQIN</sequence>
<dbReference type="AlphaFoldDB" id="A0A0G4B589"/>
<name>A0A0G4B589_9BACT</name>
<dbReference type="EMBL" id="CP011213">
    <property type="protein sequence ID" value="AKM82710.1"/>
    <property type="molecule type" value="Genomic_DNA"/>
</dbReference>
<dbReference type="KEGG" id="bbgw:UT28_C0001G0933"/>
<organism evidence="1 2">
    <name type="scientific">Berkelbacteria bacterium GW2011_GWE1_39_12</name>
    <dbReference type="NCBI Taxonomy" id="1618337"/>
    <lineage>
        <taxon>Bacteria</taxon>
        <taxon>Candidatus Berkelbacteria</taxon>
    </lineage>
</organism>
<reference evidence="1 2" key="1">
    <citation type="journal article" date="2015" name="Nature">
        <title>rRNA introns, odd ribosomes, and small enigmatic genomes across a large radiation of phyla.</title>
        <authorList>
            <person name="Brown C.T."/>
            <person name="Hug L.A."/>
            <person name="Thomas B.C."/>
            <person name="Sharon I."/>
            <person name="Castelle C.J."/>
            <person name="Singh A."/>
            <person name="Wilkins M.J."/>
            <person name="Williams K.H."/>
            <person name="Banfield J.F."/>
        </authorList>
    </citation>
    <scope>NUCLEOTIDE SEQUENCE [LARGE SCALE GENOMIC DNA]</scope>
</reference>
<evidence type="ECO:0000313" key="2">
    <source>
        <dbReference type="Proteomes" id="UP000035648"/>
    </source>
</evidence>
<proteinExistence type="predicted"/>
<evidence type="ECO:0000313" key="1">
    <source>
        <dbReference type="EMBL" id="AKM82710.1"/>
    </source>
</evidence>
<dbReference type="Proteomes" id="UP000035648">
    <property type="component" value="Chromosome"/>
</dbReference>
<accession>A0A0G4B589</accession>
<protein>
    <submittedName>
        <fullName evidence="1">Uncharacterized protein</fullName>
    </submittedName>
</protein>